<dbReference type="GO" id="GO:0005179">
    <property type="term" value="F:hormone activity"/>
    <property type="evidence" value="ECO:0007669"/>
    <property type="project" value="InterPro"/>
</dbReference>
<dbReference type="GO" id="GO:0005576">
    <property type="term" value="C:extracellular region"/>
    <property type="evidence" value="ECO:0007669"/>
    <property type="project" value="InterPro"/>
</dbReference>
<keyword evidence="2" id="KW-1133">Transmembrane helix</keyword>
<feature type="transmembrane region" description="Helical" evidence="2">
    <location>
        <begin position="91"/>
        <end position="110"/>
    </location>
</feature>
<evidence type="ECO:0000256" key="1">
    <source>
        <dbReference type="ARBA" id="ARBA00022815"/>
    </source>
</evidence>
<evidence type="ECO:0000256" key="2">
    <source>
        <dbReference type="SAM" id="Phobius"/>
    </source>
</evidence>
<evidence type="ECO:0000259" key="3">
    <source>
        <dbReference type="Pfam" id="PF00918"/>
    </source>
</evidence>
<name>A0AAV6GU81_9TELE</name>
<feature type="domain" description="Gastrin/cholecystokinin peptide hormone" evidence="3">
    <location>
        <begin position="91"/>
        <end position="195"/>
    </location>
</feature>
<dbReference type="InterPro" id="IPR001651">
    <property type="entry name" value="Gastrin/CCK"/>
</dbReference>
<sequence length="196" mass="22168">MESAALWNRGKAPGGYKGSTEYELFSPLSGRTSQLLLPQKGKTILQDSSHPGRSHTVQTIGVKQEIQVHENKNKQTTKEFSSNSRMALQRLYVIALIALFGVSCFASPLFQPGTDGKTEPALRARRDVLGKALTRRENSVQSRDARMERMITLPDDQREFMNRQIMQALAEIISRDECFLDRDYKGWVDFGKRSSD</sequence>
<keyword evidence="5" id="KW-1185">Reference proteome</keyword>
<dbReference type="Proteomes" id="UP000823561">
    <property type="component" value="Chromosome 7"/>
</dbReference>
<comment type="caution">
    <text evidence="4">The sequence shown here is derived from an EMBL/GenBank/DDBJ whole genome shotgun (WGS) entry which is preliminary data.</text>
</comment>
<reference evidence="4" key="1">
    <citation type="submission" date="2020-10" db="EMBL/GenBank/DDBJ databases">
        <title>Chromosome-scale genome assembly of the Allis shad, Alosa alosa.</title>
        <authorList>
            <person name="Margot Z."/>
            <person name="Christophe K."/>
            <person name="Cabau C."/>
            <person name="Louis A."/>
            <person name="Berthelot C."/>
            <person name="Parey E."/>
            <person name="Roest Crollius H."/>
            <person name="Montfort J."/>
            <person name="Robinson-Rechavi M."/>
            <person name="Bucao C."/>
            <person name="Bouchez O."/>
            <person name="Gislard M."/>
            <person name="Lluch J."/>
            <person name="Milhes M."/>
            <person name="Lampietro C."/>
            <person name="Lopez Roques C."/>
            <person name="Donnadieu C."/>
            <person name="Braasch I."/>
            <person name="Desvignes T."/>
            <person name="Postlethwait J."/>
            <person name="Bobe J."/>
            <person name="Guiguen Y."/>
        </authorList>
    </citation>
    <scope>NUCLEOTIDE SEQUENCE</scope>
    <source>
        <strain evidence="4">M-15738</strain>
        <tissue evidence="4">Blood</tissue>
    </source>
</reference>
<protein>
    <recommendedName>
        <fullName evidence="3">Gastrin/cholecystokinin peptide hormone domain-containing protein</fullName>
    </recommendedName>
</protein>
<evidence type="ECO:0000313" key="4">
    <source>
        <dbReference type="EMBL" id="KAG5278703.1"/>
    </source>
</evidence>
<keyword evidence="1" id="KW-0027">Amidation</keyword>
<proteinExistence type="predicted"/>
<accession>A0AAV6GU81</accession>
<gene>
    <name evidence="4" type="ORF">AALO_G00101840</name>
</gene>
<evidence type="ECO:0000313" key="5">
    <source>
        <dbReference type="Proteomes" id="UP000823561"/>
    </source>
</evidence>
<keyword evidence="2" id="KW-0472">Membrane</keyword>
<dbReference type="AlphaFoldDB" id="A0AAV6GU81"/>
<dbReference type="EMBL" id="JADWDJ010000007">
    <property type="protein sequence ID" value="KAG5278703.1"/>
    <property type="molecule type" value="Genomic_DNA"/>
</dbReference>
<organism evidence="4 5">
    <name type="scientific">Alosa alosa</name>
    <name type="common">allis shad</name>
    <dbReference type="NCBI Taxonomy" id="278164"/>
    <lineage>
        <taxon>Eukaryota</taxon>
        <taxon>Metazoa</taxon>
        <taxon>Chordata</taxon>
        <taxon>Craniata</taxon>
        <taxon>Vertebrata</taxon>
        <taxon>Euteleostomi</taxon>
        <taxon>Actinopterygii</taxon>
        <taxon>Neopterygii</taxon>
        <taxon>Teleostei</taxon>
        <taxon>Clupei</taxon>
        <taxon>Clupeiformes</taxon>
        <taxon>Clupeoidei</taxon>
        <taxon>Clupeidae</taxon>
        <taxon>Alosa</taxon>
    </lineage>
</organism>
<dbReference type="Pfam" id="PF00918">
    <property type="entry name" value="Gastrin"/>
    <property type="match status" value="1"/>
</dbReference>
<keyword evidence="2" id="KW-0812">Transmembrane</keyword>